<keyword evidence="3" id="KW-0285">Flavoprotein</keyword>
<evidence type="ECO:0000256" key="5">
    <source>
        <dbReference type="ARBA" id="ARBA00023002"/>
    </source>
</evidence>
<dbReference type="InterPro" id="IPR051169">
    <property type="entry name" value="NADH-Q_oxidoreductase"/>
</dbReference>
<dbReference type="Pfam" id="PF07992">
    <property type="entry name" value="Pyr_redox_2"/>
    <property type="match status" value="1"/>
</dbReference>
<organism evidence="7">
    <name type="scientific">Acinetobacter baumannii</name>
    <dbReference type="NCBI Taxonomy" id="470"/>
    <lineage>
        <taxon>Bacteria</taxon>
        <taxon>Pseudomonadati</taxon>
        <taxon>Pseudomonadota</taxon>
        <taxon>Gammaproteobacteria</taxon>
        <taxon>Moraxellales</taxon>
        <taxon>Moraxellaceae</taxon>
        <taxon>Acinetobacter</taxon>
        <taxon>Acinetobacter calcoaceticus/baumannii complex</taxon>
    </lineage>
</organism>
<comment type="caution">
    <text evidence="7">The sequence shown here is derived from an EMBL/GenBank/DDBJ whole genome shotgun (WGS) entry which is preliminary data.</text>
</comment>
<dbReference type="Proteomes" id="UP001174156">
    <property type="component" value="Unassembled WGS sequence"/>
</dbReference>
<dbReference type="PANTHER" id="PTHR42913:SF3">
    <property type="entry name" value="64 KDA MITOCHONDRIAL NADH DEHYDROGENASE (EUROFUNG)"/>
    <property type="match status" value="1"/>
</dbReference>
<dbReference type="Gene3D" id="3.50.50.100">
    <property type="match status" value="1"/>
</dbReference>
<evidence type="ECO:0000313" key="7">
    <source>
        <dbReference type="EMBL" id="MDK4882570.1"/>
    </source>
</evidence>
<dbReference type="EC" id="1.6.5.-" evidence="7"/>
<evidence type="ECO:0000256" key="4">
    <source>
        <dbReference type="ARBA" id="ARBA00022827"/>
    </source>
</evidence>
<proteinExistence type="inferred from homology"/>
<dbReference type="SUPFAM" id="SSF51905">
    <property type="entry name" value="FAD/NAD(P)-binding domain"/>
    <property type="match status" value="2"/>
</dbReference>
<dbReference type="InterPro" id="IPR023753">
    <property type="entry name" value="FAD/NAD-binding_dom"/>
</dbReference>
<dbReference type="GO" id="GO:0003955">
    <property type="term" value="F:NAD(P)H dehydrogenase (quinone) activity"/>
    <property type="evidence" value="ECO:0007669"/>
    <property type="project" value="TreeGrafter"/>
</dbReference>
<dbReference type="AlphaFoldDB" id="A0AA90HNA9"/>
<keyword evidence="5 7" id="KW-0560">Oxidoreductase</keyword>
<dbReference type="PRINTS" id="PR00368">
    <property type="entry name" value="FADPNR"/>
</dbReference>
<evidence type="ECO:0000313" key="9">
    <source>
        <dbReference type="Proteomes" id="UP001174156"/>
    </source>
</evidence>
<feature type="domain" description="FAD/NAD(P)-binding" evidence="6">
    <location>
        <begin position="3"/>
        <end position="336"/>
    </location>
</feature>
<evidence type="ECO:0000256" key="3">
    <source>
        <dbReference type="ARBA" id="ARBA00022630"/>
    </source>
</evidence>
<reference evidence="7" key="2">
    <citation type="submission" date="2023-01" db="EMBL/GenBank/DDBJ databases">
        <title>Genomic dissection of endemic carbapenem resistance: metallo-beta-lactamase gene dissemination through clonal, plasmid and integron transfer pathways.</title>
        <authorList>
            <person name="Macesic N."/>
        </authorList>
    </citation>
    <scope>NUCLEOTIDE SEQUENCE</scope>
    <source>
        <strain evidence="7">CPO519</strain>
    </source>
</reference>
<comment type="similarity">
    <text evidence="2">Belongs to the NADH dehydrogenase family.</text>
</comment>
<evidence type="ECO:0000313" key="8">
    <source>
        <dbReference type="EMBL" id="MEC5498605.1"/>
    </source>
</evidence>
<evidence type="ECO:0000256" key="1">
    <source>
        <dbReference type="ARBA" id="ARBA00001974"/>
    </source>
</evidence>
<name>A0AA90HNA9_ACIBA</name>
<comment type="cofactor">
    <cofactor evidence="1">
        <name>FAD</name>
        <dbReference type="ChEBI" id="CHEBI:57692"/>
    </cofactor>
</comment>
<reference evidence="8 9" key="1">
    <citation type="journal article" date="2023" name="Nat. Commun.">
        <title>Genomic dissection of endemic carbapenem resistance reveals metallo-beta-lactamase dissemination through clonal, plasmid and integron transfer.</title>
        <authorList>
            <person name="Macesic N."/>
            <person name="Hawkey J."/>
            <person name="Vezina B."/>
            <person name="Wisniewski J.A."/>
            <person name="Cottingham H."/>
            <person name="Blakeway L.V."/>
            <person name="Harshegyi T."/>
            <person name="Pragastis K."/>
            <person name="Badoordeen G.Z."/>
            <person name="Dennison A."/>
            <person name="Spelman D.W."/>
            <person name="Jenney A.W.J."/>
            <person name="Peleg A.Y."/>
        </authorList>
    </citation>
    <scope>NUCLEOTIDE SEQUENCE [LARGE SCALE GENOMIC DNA]</scope>
    <source>
        <strain evidence="8 9">CPO519</strain>
    </source>
</reference>
<evidence type="ECO:0000259" key="6">
    <source>
        <dbReference type="Pfam" id="PF07992"/>
    </source>
</evidence>
<dbReference type="PANTHER" id="PTHR42913">
    <property type="entry name" value="APOPTOSIS-INDUCING FACTOR 1"/>
    <property type="match status" value="1"/>
</dbReference>
<protein>
    <submittedName>
        <fullName evidence="7">NAD(P)/FAD-dependent oxidoreductase</fullName>
        <ecNumber evidence="7">1.6.5.-</ecNumber>
    </submittedName>
</protein>
<evidence type="ECO:0000256" key="2">
    <source>
        <dbReference type="ARBA" id="ARBA00005272"/>
    </source>
</evidence>
<gene>
    <name evidence="8" type="ORF">P9867_019855</name>
    <name evidence="7" type="ORF">P9867_12945</name>
</gene>
<keyword evidence="4" id="KW-0274">FAD</keyword>
<dbReference type="PRINTS" id="PR00411">
    <property type="entry name" value="PNDRDTASEI"/>
</dbReference>
<accession>A0AA90HNA9</accession>
<dbReference type="EMBL" id="JARTMM010000050">
    <property type="protein sequence ID" value="MDK4882570.1"/>
    <property type="molecule type" value="Genomic_DNA"/>
</dbReference>
<sequence length="427" mass="47451">MKNIVVVGGGAGGLEFVTQLSDALKKNEDISITLIDKAPSHIWKPLLHEVAVGTLNVAEEETNYYDHAKEHDYHFMQGELINIDHQNKTVQLKIEQTIIEDTPLINYTYEKSYDVLVLAVGSKSNDFGTPGVADNCYFLDDIEQAKKFQKNMMTVYKNSHLLEDEPVFNIAIIGGGATGIEFAAELAQAKHTLFDYGFKKIRPENINIHLIEGGNRLINTLSEQVSIKTKDVLLGLDINVLTDHQVKSIEDKTIHFSDGFSIQADSIIWAAGIKAPKVLESLVGFEKDNINRLKVHATLQTFTDPSIFAFGDCAHCQLDSSEKPLGARAQVASQQAEFLVHAVICYLNGKSLPMFKFNEKGTLVSLSEADAVGQILGDKIVKGQSARMMYQTLYRIHQTKIHGIGKTMLITAKDLFARRVNPKIKLH</sequence>
<dbReference type="GO" id="GO:0019646">
    <property type="term" value="P:aerobic electron transport chain"/>
    <property type="evidence" value="ECO:0007669"/>
    <property type="project" value="TreeGrafter"/>
</dbReference>
<reference evidence="8" key="3">
    <citation type="submission" date="2024-01" db="EMBL/GenBank/DDBJ databases">
        <authorList>
            <person name="Macesic N."/>
        </authorList>
    </citation>
    <scope>NUCLEOTIDE SEQUENCE</scope>
    <source>
        <strain evidence="8">CPO519</strain>
    </source>
</reference>
<dbReference type="EMBL" id="JARTMM020000002">
    <property type="protein sequence ID" value="MEC5498605.1"/>
    <property type="molecule type" value="Genomic_DNA"/>
</dbReference>
<dbReference type="InterPro" id="IPR036188">
    <property type="entry name" value="FAD/NAD-bd_sf"/>
</dbReference>